<gene>
    <name evidence="2" type="ORF">Tco_1066598</name>
</gene>
<feature type="coiled-coil region" evidence="1">
    <location>
        <begin position="45"/>
        <end position="141"/>
    </location>
</feature>
<evidence type="ECO:0000313" key="3">
    <source>
        <dbReference type="Proteomes" id="UP001151760"/>
    </source>
</evidence>
<name>A0ABQ5HBW2_9ASTR</name>
<comment type="caution">
    <text evidence="2">The sequence shown here is derived from an EMBL/GenBank/DDBJ whole genome shotgun (WGS) entry which is preliminary data.</text>
</comment>
<organism evidence="2 3">
    <name type="scientific">Tanacetum coccineum</name>
    <dbReference type="NCBI Taxonomy" id="301880"/>
    <lineage>
        <taxon>Eukaryota</taxon>
        <taxon>Viridiplantae</taxon>
        <taxon>Streptophyta</taxon>
        <taxon>Embryophyta</taxon>
        <taxon>Tracheophyta</taxon>
        <taxon>Spermatophyta</taxon>
        <taxon>Magnoliopsida</taxon>
        <taxon>eudicotyledons</taxon>
        <taxon>Gunneridae</taxon>
        <taxon>Pentapetalae</taxon>
        <taxon>asterids</taxon>
        <taxon>campanulids</taxon>
        <taxon>Asterales</taxon>
        <taxon>Asteraceae</taxon>
        <taxon>Asteroideae</taxon>
        <taxon>Anthemideae</taxon>
        <taxon>Anthemidinae</taxon>
        <taxon>Tanacetum</taxon>
    </lineage>
</organism>
<reference evidence="2" key="1">
    <citation type="journal article" date="2022" name="Int. J. Mol. Sci.">
        <title>Draft Genome of Tanacetum Coccineum: Genomic Comparison of Closely Related Tanacetum-Family Plants.</title>
        <authorList>
            <person name="Yamashiro T."/>
            <person name="Shiraishi A."/>
            <person name="Nakayama K."/>
            <person name="Satake H."/>
        </authorList>
    </citation>
    <scope>NUCLEOTIDE SEQUENCE</scope>
</reference>
<dbReference type="EMBL" id="BQNB010019398">
    <property type="protein sequence ID" value="GJT84881.1"/>
    <property type="molecule type" value="Genomic_DNA"/>
</dbReference>
<proteinExistence type="predicted"/>
<protein>
    <submittedName>
        <fullName evidence="2">Uncharacterized protein</fullName>
    </submittedName>
</protein>
<keyword evidence="1" id="KW-0175">Coiled coil</keyword>
<evidence type="ECO:0000256" key="1">
    <source>
        <dbReference type="SAM" id="Coils"/>
    </source>
</evidence>
<dbReference type="Proteomes" id="UP001151760">
    <property type="component" value="Unassembled WGS sequence"/>
</dbReference>
<reference evidence="2" key="2">
    <citation type="submission" date="2022-01" db="EMBL/GenBank/DDBJ databases">
        <authorList>
            <person name="Yamashiro T."/>
            <person name="Shiraishi A."/>
            <person name="Satake H."/>
            <person name="Nakayama K."/>
        </authorList>
    </citation>
    <scope>NUCLEOTIDE SEQUENCE</scope>
</reference>
<keyword evidence="3" id="KW-1185">Reference proteome</keyword>
<accession>A0ABQ5HBW2</accession>
<sequence>MFIKYKTQGRRKAKNIDEEIAWKRRVKNNTTVNQTEPSFDQLFELSNLKAKLQAKDTTIKKLKANIKRLNKISTTNSVKKDIDEIKTINIELEHRMAKLIAKNEHLKQIYKQLYDSIKPSRVRAKEHVESLVNELNQKNIEITDLNA</sequence>
<evidence type="ECO:0000313" key="2">
    <source>
        <dbReference type="EMBL" id="GJT84881.1"/>
    </source>
</evidence>